<dbReference type="InterPro" id="IPR038652">
    <property type="entry name" value="Circovirus_capsid_sf"/>
</dbReference>
<keyword evidence="4" id="KW-1140">T=1 icosahedral capsid protein</keyword>
<dbReference type="GO" id="GO:0003677">
    <property type="term" value="F:DNA binding"/>
    <property type="evidence" value="ECO:0007669"/>
    <property type="project" value="UniProtKB-KW"/>
</dbReference>
<dbReference type="GO" id="GO:0042025">
    <property type="term" value="C:host cell nucleus"/>
    <property type="evidence" value="ECO:0007669"/>
    <property type="project" value="UniProtKB-SubCell"/>
</dbReference>
<keyword evidence="10" id="KW-1161">Viral attachment to host cell</keyword>
<proteinExistence type="inferred from homology"/>
<dbReference type="Proteomes" id="UP000218599">
    <property type="component" value="Segment"/>
</dbReference>
<dbReference type="EMBL" id="KX756986">
    <property type="protein sequence ID" value="ASU92176.1"/>
    <property type="molecule type" value="Genomic_DNA"/>
</dbReference>
<evidence type="ECO:0000256" key="6">
    <source>
        <dbReference type="ARBA" id="ARBA00022561"/>
    </source>
</evidence>
<keyword evidence="14" id="KW-1160">Virus entry into host cell</keyword>
<keyword evidence="6" id="KW-0167">Capsid protein</keyword>
<evidence type="ECO:0000256" key="15">
    <source>
        <dbReference type="ARBA" id="ARBA00046863"/>
    </source>
</evidence>
<keyword evidence="5" id="KW-1163">Viral penetration into host nucleus</keyword>
<gene>
    <name evidence="17" type="primary">Cap</name>
</gene>
<evidence type="ECO:0000256" key="10">
    <source>
        <dbReference type="ARBA" id="ARBA00022804"/>
    </source>
</evidence>
<dbReference type="GO" id="GO:0039615">
    <property type="term" value="C:T=1 icosahedral viral capsid"/>
    <property type="evidence" value="ECO:0007669"/>
    <property type="project" value="UniProtKB-KW"/>
</dbReference>
<evidence type="ECO:0000256" key="3">
    <source>
        <dbReference type="ARBA" id="ARBA00010301"/>
    </source>
</evidence>
<keyword evidence="12" id="KW-1164">Virus endocytosis by host</keyword>
<dbReference type="GO" id="GO:0019069">
    <property type="term" value="P:viral capsid assembly"/>
    <property type="evidence" value="ECO:0007669"/>
    <property type="project" value="InterPro"/>
</dbReference>
<dbReference type="GO" id="GO:0019062">
    <property type="term" value="P:virion attachment to host cell"/>
    <property type="evidence" value="ECO:0007669"/>
    <property type="project" value="UniProtKB-KW"/>
</dbReference>
<evidence type="ECO:0000256" key="7">
    <source>
        <dbReference type="ARBA" id="ARBA00022562"/>
    </source>
</evidence>
<dbReference type="KEGG" id="vg:36839622"/>
<organism evidence="17 18">
    <name type="scientific">Bat circovirus</name>
    <dbReference type="NCBI Taxonomy" id="1329650"/>
    <lineage>
        <taxon>Viruses</taxon>
        <taxon>Monodnaviria</taxon>
        <taxon>Shotokuvirae</taxon>
        <taxon>Cressdnaviricota</taxon>
        <taxon>Arfiviricetes</taxon>
        <taxon>Cirlivirales</taxon>
        <taxon>Circoviridae</taxon>
        <taxon>Circovirus</taxon>
    </lineage>
</organism>
<dbReference type="Gene3D" id="2.60.120.950">
    <property type="entry name" value="Circovirus capsid protein"/>
    <property type="match status" value="1"/>
</dbReference>
<sequence length="281" mass="32090">MTAHAQGGGARHASAMFLFLEMARWHTRRWRRATLHAVARSHRRRRHAMGGRRRRHRRRSTYKFFHVRLTRYYTVLWPKATTPSDDTETTYGWNLDHVNFKLSDFLPMDSSGRPSLPAFKDYNITKAVVRVKPINVPVSMRVEQYGNHATDFDGTDVGIGTVHTSGDPKPSPNNETGPKTSDPLRNRTSRKSWNVRTGFTRILKPTVVAQTANCCGIGPGSNFITRGLKHAWLRLDSNGVKTPWNGLSISLREGDQSLLTQYTITLYVKFREFDLDFNPHA</sequence>
<reference evidence="18" key="1">
    <citation type="submission" date="2016-08" db="EMBL/GenBank/DDBJ databases">
        <authorList>
            <person name="Zhu A."/>
            <person name="Mi S."/>
        </authorList>
    </citation>
    <scope>NUCLEOTIDE SEQUENCE [LARGE SCALE GENOMIC DNA]</scope>
</reference>
<evidence type="ECO:0000256" key="9">
    <source>
        <dbReference type="ARBA" id="ARBA00022595"/>
    </source>
</evidence>
<dbReference type="OrthoDB" id="7660at10239"/>
<keyword evidence="9" id="KW-1162">Viral penetration into host cytoplasm</keyword>
<comment type="subcellular location">
    <subcellularLocation>
        <location evidence="1">Host nucleus</location>
    </subcellularLocation>
    <subcellularLocation>
        <location evidence="2">Virion</location>
    </subcellularLocation>
</comment>
<dbReference type="GeneID" id="36839622"/>
<evidence type="ECO:0000256" key="11">
    <source>
        <dbReference type="ARBA" id="ARBA00022844"/>
    </source>
</evidence>
<evidence type="ECO:0000313" key="18">
    <source>
        <dbReference type="Proteomes" id="UP000218599"/>
    </source>
</evidence>
<dbReference type="InterPro" id="IPR003383">
    <property type="entry name" value="Circovirus_capsid"/>
</dbReference>
<comment type="similarity">
    <text evidence="3">Belongs to the circoviridae capsid protein family.</text>
</comment>
<keyword evidence="13" id="KW-0238">DNA-binding</keyword>
<keyword evidence="7" id="KW-1048">Host nucleus</keyword>
<protein>
    <submittedName>
        <fullName evidence="17">Capsid protein</fullName>
    </submittedName>
</protein>
<feature type="region of interest" description="Disordered" evidence="16">
    <location>
        <begin position="156"/>
        <end position="189"/>
    </location>
</feature>
<accession>A0A286LP78</accession>
<name>A0A286LP78_9CIRC</name>
<dbReference type="SMR" id="A0A286LP78"/>
<dbReference type="Pfam" id="PF02443">
    <property type="entry name" value="Circo_capsid"/>
    <property type="match status" value="1"/>
</dbReference>
<comment type="subunit">
    <text evidence="15">Homomultimer. Assembles in the nucleus, presumably in an immature form, then migrates to the cytoplasm once assembled as mature virion. Interacts with Rep; this interaction relocates Rep into the nucleus.</text>
</comment>
<dbReference type="GO" id="GO:0075732">
    <property type="term" value="P:viral penetration into host nucleus"/>
    <property type="evidence" value="ECO:0007669"/>
    <property type="project" value="UniProtKB-KW"/>
</dbReference>
<keyword evidence="18" id="KW-1185">Reference proteome</keyword>
<evidence type="ECO:0000256" key="12">
    <source>
        <dbReference type="ARBA" id="ARBA00022890"/>
    </source>
</evidence>
<evidence type="ECO:0000256" key="16">
    <source>
        <dbReference type="SAM" id="MobiDB-lite"/>
    </source>
</evidence>
<evidence type="ECO:0000256" key="1">
    <source>
        <dbReference type="ARBA" id="ARBA00004147"/>
    </source>
</evidence>
<keyword evidence="8" id="KW-0945">Host-virus interaction</keyword>
<keyword evidence="11" id="KW-0946">Virion</keyword>
<evidence type="ECO:0000256" key="4">
    <source>
        <dbReference type="ARBA" id="ARBA00022431"/>
    </source>
</evidence>
<evidence type="ECO:0000256" key="5">
    <source>
        <dbReference type="ARBA" id="ARBA00022524"/>
    </source>
</evidence>
<evidence type="ECO:0000256" key="14">
    <source>
        <dbReference type="ARBA" id="ARBA00023296"/>
    </source>
</evidence>
<evidence type="ECO:0000256" key="13">
    <source>
        <dbReference type="ARBA" id="ARBA00023125"/>
    </source>
</evidence>
<evidence type="ECO:0000256" key="2">
    <source>
        <dbReference type="ARBA" id="ARBA00004328"/>
    </source>
</evidence>
<dbReference type="GO" id="GO:0075509">
    <property type="term" value="P:endocytosis involved in viral entry into host cell"/>
    <property type="evidence" value="ECO:0007669"/>
    <property type="project" value="UniProtKB-KW"/>
</dbReference>
<dbReference type="GO" id="GO:0043657">
    <property type="term" value="C:host cell"/>
    <property type="evidence" value="ECO:0007669"/>
    <property type="project" value="GOC"/>
</dbReference>
<evidence type="ECO:0000313" key="17">
    <source>
        <dbReference type="EMBL" id="ASU92176.1"/>
    </source>
</evidence>
<evidence type="ECO:0000256" key="8">
    <source>
        <dbReference type="ARBA" id="ARBA00022581"/>
    </source>
</evidence>
<dbReference type="RefSeq" id="YP_009423857.1">
    <property type="nucleotide sequence ID" value="NC_035799.1"/>
</dbReference>